<dbReference type="EMBL" id="LSSN01000051">
    <property type="protein sequence ID" value="OMJ26223.1"/>
    <property type="molecule type" value="Genomic_DNA"/>
</dbReference>
<evidence type="ECO:0000313" key="2">
    <source>
        <dbReference type="EMBL" id="OMJ26223.1"/>
    </source>
</evidence>
<name>A0A1R1YH68_9FUNG</name>
<organism evidence="2 3">
    <name type="scientific">Smittium culicis</name>
    <dbReference type="NCBI Taxonomy" id="133412"/>
    <lineage>
        <taxon>Eukaryota</taxon>
        <taxon>Fungi</taxon>
        <taxon>Fungi incertae sedis</taxon>
        <taxon>Zoopagomycota</taxon>
        <taxon>Kickxellomycotina</taxon>
        <taxon>Harpellomycetes</taxon>
        <taxon>Harpellales</taxon>
        <taxon>Legeriomycetaceae</taxon>
        <taxon>Smittium</taxon>
    </lineage>
</organism>
<sequence length="324" mass="36174">MDTFAKIPLFKSANKDVRFKKSLVENLQAVSVGPMSNEKIVPKFSSKNQNSNTGFLRSHSFAVASIDTSNVHGTSADSVESGKSNAATTGNSKPRNISLLSKSEFNKVLAEAKSKSQEWRSKFEQDGDSLVAQPQIDMTLSDSHKSFKRNEYLEFMNLVSRSSPSGKGASQSSKQATVAPTYHNFNMSTDILGMQVKGRILSRKPDGYYVGVQGLIAFLPANKRSNNSEPITRKLETFYISSIDFNSDGTPNIVLSSYHELNSYRYNNNAAANRYNQNSKFRGGYNYSQRNNNNEGSGNNFRRSLYPSQKYDATEKERRTDCFE</sequence>
<accession>A0A1R1YH68</accession>
<feature type="region of interest" description="Disordered" evidence="1">
    <location>
        <begin position="284"/>
        <end position="324"/>
    </location>
</feature>
<feature type="compositionally biased region" description="Basic and acidic residues" evidence="1">
    <location>
        <begin position="312"/>
        <end position="324"/>
    </location>
</feature>
<dbReference type="AlphaFoldDB" id="A0A1R1YH68"/>
<feature type="region of interest" description="Disordered" evidence="1">
    <location>
        <begin position="72"/>
        <end position="96"/>
    </location>
</feature>
<dbReference type="OrthoDB" id="2735536at2759"/>
<keyword evidence="3" id="KW-1185">Reference proteome</keyword>
<evidence type="ECO:0000313" key="3">
    <source>
        <dbReference type="Proteomes" id="UP000187283"/>
    </source>
</evidence>
<gene>
    <name evidence="2" type="ORF">AYI70_g333</name>
</gene>
<proteinExistence type="predicted"/>
<comment type="caution">
    <text evidence="2">The sequence shown here is derived from an EMBL/GenBank/DDBJ whole genome shotgun (WGS) entry which is preliminary data.</text>
</comment>
<feature type="compositionally biased region" description="Low complexity" evidence="1">
    <location>
        <begin position="291"/>
        <end position="300"/>
    </location>
</feature>
<dbReference type="Proteomes" id="UP000187283">
    <property type="component" value="Unassembled WGS sequence"/>
</dbReference>
<evidence type="ECO:0000256" key="1">
    <source>
        <dbReference type="SAM" id="MobiDB-lite"/>
    </source>
</evidence>
<dbReference type="STRING" id="133412.A0A1R1YH68"/>
<protein>
    <submittedName>
        <fullName evidence="2">Uncharacterized protein</fullName>
    </submittedName>
</protein>
<reference evidence="2 3" key="1">
    <citation type="submission" date="2017-01" db="EMBL/GenBank/DDBJ databases">
        <authorList>
            <person name="Mah S.A."/>
            <person name="Swanson W.J."/>
            <person name="Moy G.W."/>
            <person name="Vacquier V.D."/>
        </authorList>
    </citation>
    <scope>NUCLEOTIDE SEQUENCE [LARGE SCALE GENOMIC DNA]</scope>
    <source>
        <strain evidence="2 3">GSMNP</strain>
    </source>
</reference>